<dbReference type="AlphaFoldDB" id="A0A6G1PCX1"/>
<dbReference type="PROSITE" id="PS51348">
    <property type="entry name" value="GLYCOSYL_HYDROL_F22_2"/>
    <property type="match status" value="1"/>
</dbReference>
<dbReference type="SUPFAM" id="SSF53955">
    <property type="entry name" value="Lysozyme-like"/>
    <property type="match status" value="1"/>
</dbReference>
<keyword evidence="1" id="KW-1015">Disulfide bond</keyword>
<dbReference type="InterPro" id="IPR023346">
    <property type="entry name" value="Lysozyme-like_dom_sf"/>
</dbReference>
<evidence type="ECO:0000256" key="1">
    <source>
        <dbReference type="ARBA" id="ARBA00023157"/>
    </source>
</evidence>
<reference evidence="6" key="2">
    <citation type="submission" date="2019-02" db="EMBL/GenBank/DDBJ databases">
        <title>Opniocepnalus argus Var Kimnra genome.</title>
        <authorList>
            <person name="Zhou C."/>
            <person name="Xiao S."/>
        </authorList>
    </citation>
    <scope>NUCLEOTIDE SEQUENCE [LARGE SCALE GENOMIC DNA]</scope>
</reference>
<dbReference type="PANTHER" id="PTHR11407:SF69">
    <property type="entry name" value="LYSOZYME C, MILK ISOZYME"/>
    <property type="match status" value="1"/>
</dbReference>
<feature type="domain" description="Glycosyl hydrolases family 22 (GH22)" evidence="4">
    <location>
        <begin position="151"/>
        <end position="169"/>
    </location>
</feature>
<keyword evidence="6" id="KW-1185">Reference proteome</keyword>
<organism evidence="5 6">
    <name type="scientific">Channa argus</name>
    <name type="common">Northern snakehead</name>
    <name type="synonym">Ophicephalus argus</name>
    <dbReference type="NCBI Taxonomy" id="215402"/>
    <lineage>
        <taxon>Eukaryota</taxon>
        <taxon>Metazoa</taxon>
        <taxon>Chordata</taxon>
        <taxon>Craniata</taxon>
        <taxon>Vertebrata</taxon>
        <taxon>Euteleostomi</taxon>
        <taxon>Actinopterygii</taxon>
        <taxon>Neopterygii</taxon>
        <taxon>Teleostei</taxon>
        <taxon>Neoteleostei</taxon>
        <taxon>Acanthomorphata</taxon>
        <taxon>Anabantaria</taxon>
        <taxon>Anabantiformes</taxon>
        <taxon>Channoidei</taxon>
        <taxon>Channidae</taxon>
        <taxon>Channa</taxon>
    </lineage>
</organism>
<evidence type="ECO:0000313" key="5">
    <source>
        <dbReference type="EMBL" id="KAF3688087.1"/>
    </source>
</evidence>
<evidence type="ECO:0000256" key="2">
    <source>
        <dbReference type="SAM" id="MobiDB-lite"/>
    </source>
</evidence>
<evidence type="ECO:0000256" key="3">
    <source>
        <dbReference type="SAM" id="SignalP"/>
    </source>
</evidence>
<dbReference type="Gene3D" id="1.10.530.10">
    <property type="match status" value="1"/>
</dbReference>
<feature type="compositionally biased region" description="Basic and acidic residues" evidence="2">
    <location>
        <begin position="78"/>
        <end position="88"/>
    </location>
</feature>
<keyword evidence="3" id="KW-0732">Signal</keyword>
<feature type="signal peptide" evidence="3">
    <location>
        <begin position="1"/>
        <end position="19"/>
    </location>
</feature>
<feature type="chain" id="PRO_5026258008" evidence="3">
    <location>
        <begin position="20"/>
        <end position="202"/>
    </location>
</feature>
<feature type="compositionally biased region" description="Basic residues" evidence="2">
    <location>
        <begin position="101"/>
        <end position="112"/>
    </location>
</feature>
<dbReference type="EMBL" id="CM015714">
    <property type="protein sequence ID" value="KAF3688087.1"/>
    <property type="molecule type" value="Genomic_DNA"/>
</dbReference>
<dbReference type="Pfam" id="PF00062">
    <property type="entry name" value="Lys"/>
    <property type="match status" value="1"/>
</dbReference>
<accession>A0A6G1PCX1</accession>
<proteinExistence type="predicted"/>
<feature type="region of interest" description="Disordered" evidence="2">
    <location>
        <begin position="69"/>
        <end position="119"/>
    </location>
</feature>
<name>A0A6G1PCX1_CHAAH</name>
<dbReference type="InterPro" id="IPR001916">
    <property type="entry name" value="Glyco_hydro_22"/>
</dbReference>
<evidence type="ECO:0000313" key="6">
    <source>
        <dbReference type="Proteomes" id="UP000503349"/>
    </source>
</evidence>
<evidence type="ECO:0000259" key="4">
    <source>
        <dbReference type="PROSITE" id="PS00128"/>
    </source>
</evidence>
<dbReference type="PANTHER" id="PTHR11407">
    <property type="entry name" value="LYSOZYME C"/>
    <property type="match status" value="1"/>
</dbReference>
<dbReference type="GO" id="GO:0003796">
    <property type="term" value="F:lysozyme activity"/>
    <property type="evidence" value="ECO:0007669"/>
    <property type="project" value="TreeGrafter"/>
</dbReference>
<protein>
    <submittedName>
        <fullName evidence="5">Lysozyme C, intestinal isozyme</fullName>
    </submittedName>
</protein>
<sequence>MKTVVLFVLAVLGCSLTEGRLVSKCELRDQLNSAIANLTASEKPNGLNVEKLVLKLVCQAEQTSGFNTSAVTQLSGDKGSHIRDNKSSEEDDNESEEKKGPSKPKRYRRHDKKPLWQTQHPPAQNCTLYGVFQLSSCQACNDSVTPSANICGTDCSNFLDDDIHDDISCLLKIPQSPGKCPIAEKKCKNVKASVYFSQCPSS</sequence>
<dbReference type="PROSITE" id="PS00128">
    <property type="entry name" value="GLYCOSYL_HYDROL_F22_1"/>
    <property type="match status" value="1"/>
</dbReference>
<gene>
    <name evidence="5" type="ORF">EXN66_Car003759</name>
</gene>
<dbReference type="InterPro" id="IPR019799">
    <property type="entry name" value="Glyco_hydro_22_CS"/>
</dbReference>
<dbReference type="SMART" id="SM00263">
    <property type="entry name" value="LYZ1"/>
    <property type="match status" value="1"/>
</dbReference>
<dbReference type="Proteomes" id="UP000503349">
    <property type="component" value="Chromosome 3"/>
</dbReference>
<reference evidence="5 6" key="1">
    <citation type="submission" date="2019-02" db="EMBL/GenBank/DDBJ databases">
        <title>Opniocepnalus argus genome.</title>
        <authorList>
            <person name="Zhou C."/>
            <person name="Xiao S."/>
        </authorList>
    </citation>
    <scope>NUCLEOTIDE SEQUENCE [LARGE SCALE GENOMIC DNA]</scope>
    <source>
        <strain evidence="5">OARG1902GOOAL</strain>
        <tissue evidence="5">Muscle</tissue>
    </source>
</reference>